<feature type="transmembrane region" description="Helical" evidence="1">
    <location>
        <begin position="46"/>
        <end position="65"/>
    </location>
</feature>
<proteinExistence type="predicted"/>
<keyword evidence="1" id="KW-0812">Transmembrane</keyword>
<dbReference type="OrthoDB" id="4476959at2"/>
<evidence type="ECO:0000256" key="1">
    <source>
        <dbReference type="SAM" id="Phobius"/>
    </source>
</evidence>
<accession>A0A4S8PSV9</accession>
<keyword evidence="1" id="KW-0472">Membrane</keyword>
<evidence type="ECO:0000313" key="3">
    <source>
        <dbReference type="Proteomes" id="UP000305792"/>
    </source>
</evidence>
<keyword evidence="1" id="KW-1133">Transmembrane helix</keyword>
<name>A0A4S8PSV9_9ACTN</name>
<comment type="caution">
    <text evidence="2">The sequence shown here is derived from an EMBL/GenBank/DDBJ whole genome shotgun (WGS) entry which is preliminary data.</text>
</comment>
<organism evidence="2 3">
    <name type="scientific">Glycomyces paridis</name>
    <dbReference type="NCBI Taxonomy" id="2126555"/>
    <lineage>
        <taxon>Bacteria</taxon>
        <taxon>Bacillati</taxon>
        <taxon>Actinomycetota</taxon>
        <taxon>Actinomycetes</taxon>
        <taxon>Glycomycetales</taxon>
        <taxon>Glycomycetaceae</taxon>
        <taxon>Glycomyces</taxon>
    </lineage>
</organism>
<feature type="transmembrane region" description="Helical" evidence="1">
    <location>
        <begin position="112"/>
        <end position="134"/>
    </location>
</feature>
<protein>
    <submittedName>
        <fullName evidence="2">Uncharacterized protein</fullName>
    </submittedName>
</protein>
<feature type="transmembrane region" description="Helical" evidence="1">
    <location>
        <begin position="12"/>
        <end position="34"/>
    </location>
</feature>
<dbReference type="RefSeq" id="WP_136528322.1">
    <property type="nucleotide sequence ID" value="NZ_STGX01000002.1"/>
</dbReference>
<gene>
    <name evidence="2" type="ORF">E9998_03545</name>
</gene>
<dbReference type="Proteomes" id="UP000305792">
    <property type="component" value="Unassembled WGS sequence"/>
</dbReference>
<dbReference type="AlphaFoldDB" id="A0A4S8PSV9"/>
<reference evidence="2 3" key="1">
    <citation type="journal article" date="2018" name="Int. J. Syst. Evol. Microbiol.">
        <title>Glycomyces paridis sp. nov., isolated from the medicinal plant Paris polyphylla.</title>
        <authorList>
            <person name="Fang X.M."/>
            <person name="Bai J.L."/>
            <person name="Su J."/>
            <person name="Zhao L.L."/>
            <person name="Liu H.Y."/>
            <person name="Ma B.P."/>
            <person name="Zhang Y.Q."/>
            <person name="Yu L.Y."/>
        </authorList>
    </citation>
    <scope>NUCLEOTIDE SEQUENCE [LARGE SCALE GENOMIC DNA]</scope>
    <source>
        <strain evidence="2 3">CPCC 204357</strain>
    </source>
</reference>
<evidence type="ECO:0000313" key="2">
    <source>
        <dbReference type="EMBL" id="THV31449.1"/>
    </source>
</evidence>
<feature type="transmembrane region" description="Helical" evidence="1">
    <location>
        <begin position="72"/>
        <end position="92"/>
    </location>
</feature>
<sequence>MKAPDTVRQATLLWATAVAAGIVETVLAVSEIAMESSLDSGVYLNIGLRSAVYIGAAVLIAAFAGGRRWARASLAVLLSVIGLGAMVVPSAMHLYDGAPLIEAVGGDGRFALAFFVTRSAHIAAVLIATGLMFSPSANRHFRKRTLEPAAA</sequence>
<dbReference type="EMBL" id="STGX01000002">
    <property type="protein sequence ID" value="THV31449.1"/>
    <property type="molecule type" value="Genomic_DNA"/>
</dbReference>
<keyword evidence="3" id="KW-1185">Reference proteome</keyword>